<dbReference type="SUPFAM" id="SSF54909">
    <property type="entry name" value="Dimeric alpha+beta barrel"/>
    <property type="match status" value="1"/>
</dbReference>
<dbReference type="InterPro" id="IPR011008">
    <property type="entry name" value="Dimeric_a/b-barrel"/>
</dbReference>
<name>A0A1I5E2V4_9BACT</name>
<feature type="chain" id="PRO_5011561455" evidence="1">
    <location>
        <begin position="22"/>
        <end position="244"/>
    </location>
</feature>
<evidence type="ECO:0000313" key="3">
    <source>
        <dbReference type="Proteomes" id="UP000199564"/>
    </source>
</evidence>
<dbReference type="EMBL" id="FOVW01000003">
    <property type="protein sequence ID" value="SFO05865.1"/>
    <property type="molecule type" value="Genomic_DNA"/>
</dbReference>
<dbReference type="Gene3D" id="3.30.70.100">
    <property type="match status" value="1"/>
</dbReference>
<evidence type="ECO:0000256" key="1">
    <source>
        <dbReference type="SAM" id="SignalP"/>
    </source>
</evidence>
<proteinExistence type="predicted"/>
<keyword evidence="3" id="KW-1185">Reference proteome</keyword>
<dbReference type="Proteomes" id="UP000199564">
    <property type="component" value="Unassembled WGS sequence"/>
</dbReference>
<dbReference type="RefSeq" id="WP_091651678.1">
    <property type="nucleotide sequence ID" value="NZ_FOVW01000003.1"/>
</dbReference>
<organism evidence="2 3">
    <name type="scientific">Algoriphagus ornithinivorans</name>
    <dbReference type="NCBI Taxonomy" id="226506"/>
    <lineage>
        <taxon>Bacteria</taxon>
        <taxon>Pseudomonadati</taxon>
        <taxon>Bacteroidota</taxon>
        <taxon>Cytophagia</taxon>
        <taxon>Cytophagales</taxon>
        <taxon>Cyclobacteriaceae</taxon>
        <taxon>Algoriphagus</taxon>
    </lineage>
</organism>
<accession>A0A1I5E2V4</accession>
<sequence>MKILSILSTLFILSLSFTFGATEEKTGEITFKKGTLVEVALLTIQPGKEIQFYEEYFSQALPLAPKYGARPIGSFMVEKRDQGNSPAQMVIFFEWESLEKKRAFEKDFDFLKIVNIRNDALSFLNTGYFQVDKDITYSLKESGTYEFAALWLDPNNAQKLEQYFQAVLPLVSDPKIQFELIAQLSSLGVEDKNYHPNIIFFSEWKKGLEGRNELATRKAFKDNLHLRETASPYKDLLLIKPILN</sequence>
<dbReference type="AlphaFoldDB" id="A0A1I5E2V4"/>
<feature type="signal peptide" evidence="1">
    <location>
        <begin position="1"/>
        <end position="21"/>
    </location>
</feature>
<gene>
    <name evidence="2" type="ORF">SAMN04488519_103266</name>
</gene>
<reference evidence="3" key="1">
    <citation type="submission" date="2016-10" db="EMBL/GenBank/DDBJ databases">
        <authorList>
            <person name="Varghese N."/>
            <person name="Submissions S."/>
        </authorList>
    </citation>
    <scope>NUCLEOTIDE SEQUENCE [LARGE SCALE GENOMIC DNA]</scope>
    <source>
        <strain evidence="3">DSM 15282</strain>
    </source>
</reference>
<protein>
    <submittedName>
        <fullName evidence="2">Uncharacterized conserved protein, DUF1330 family</fullName>
    </submittedName>
</protein>
<keyword evidence="1" id="KW-0732">Signal</keyword>
<evidence type="ECO:0000313" key="2">
    <source>
        <dbReference type="EMBL" id="SFO05865.1"/>
    </source>
</evidence>